<reference evidence="16" key="1">
    <citation type="submission" date="2021-02" db="EMBL/GenBank/DDBJ databases">
        <authorList>
            <person name="Nowell W R."/>
        </authorList>
    </citation>
    <scope>NUCLEOTIDE SEQUENCE</scope>
</reference>
<comment type="caution">
    <text evidence="16">The sequence shown here is derived from an EMBL/GenBank/DDBJ whole genome shotgun (WGS) entry which is preliminary data.</text>
</comment>
<dbReference type="PROSITE" id="PS00018">
    <property type="entry name" value="EF_HAND_1"/>
    <property type="match status" value="1"/>
</dbReference>
<proteinExistence type="inferred from homology"/>
<comment type="pathway">
    <text evidence="6">Cofactor biosynthesis; nicotinate biosynthesis; nicotinate from nicotinamide: step 1/1.</text>
</comment>
<dbReference type="EMBL" id="CAJNOL010001027">
    <property type="protein sequence ID" value="CAF1269100.1"/>
    <property type="molecule type" value="Genomic_DNA"/>
</dbReference>
<evidence type="ECO:0000313" key="18">
    <source>
        <dbReference type="EMBL" id="CAF3694694.1"/>
    </source>
</evidence>
<dbReference type="InterPro" id="IPR036380">
    <property type="entry name" value="Isochorismatase-like_sf"/>
</dbReference>
<feature type="domain" description="EF-hand" evidence="10">
    <location>
        <begin position="77"/>
        <end position="112"/>
    </location>
</feature>
<dbReference type="PANTHER" id="PTHR11080">
    <property type="entry name" value="PYRAZINAMIDASE/NICOTINAMIDASE"/>
    <property type="match status" value="1"/>
</dbReference>
<dbReference type="Proteomes" id="UP000663836">
    <property type="component" value="Unassembled WGS sequence"/>
</dbReference>
<dbReference type="SUPFAM" id="SSF52499">
    <property type="entry name" value="Isochorismatase-like hydrolases"/>
    <property type="match status" value="1"/>
</dbReference>
<dbReference type="EMBL" id="CAJNOH010000023">
    <property type="protein sequence ID" value="CAF0773128.1"/>
    <property type="molecule type" value="Genomic_DNA"/>
</dbReference>
<dbReference type="Proteomes" id="UP000663874">
    <property type="component" value="Unassembled WGS sequence"/>
</dbReference>
<evidence type="ECO:0000256" key="4">
    <source>
        <dbReference type="ARBA" id="ARBA00022801"/>
    </source>
</evidence>
<keyword evidence="2" id="KW-0662">Pyridine nucleotide biosynthesis</keyword>
<dbReference type="GO" id="GO:0005509">
    <property type="term" value="F:calcium ion binding"/>
    <property type="evidence" value="ECO:0007669"/>
    <property type="project" value="InterPro"/>
</dbReference>
<dbReference type="EMBL" id="CAJOAX010001197">
    <property type="protein sequence ID" value="CAF3694694.1"/>
    <property type="molecule type" value="Genomic_DNA"/>
</dbReference>
<dbReference type="EMBL" id="CAJOBD010000410">
    <property type="protein sequence ID" value="CAF3663392.1"/>
    <property type="molecule type" value="Genomic_DNA"/>
</dbReference>
<dbReference type="EC" id="3.5.1.19" evidence="7"/>
<evidence type="ECO:0000256" key="8">
    <source>
        <dbReference type="ARBA" id="ARBA00043224"/>
    </source>
</evidence>
<dbReference type="Proteomes" id="UP000663882">
    <property type="component" value="Unassembled WGS sequence"/>
</dbReference>
<dbReference type="Proteomes" id="UP000663864">
    <property type="component" value="Unassembled WGS sequence"/>
</dbReference>
<dbReference type="InterPro" id="IPR052347">
    <property type="entry name" value="Isochorismatase_Nicotinamidase"/>
</dbReference>
<evidence type="ECO:0000256" key="2">
    <source>
        <dbReference type="ARBA" id="ARBA00022642"/>
    </source>
</evidence>
<dbReference type="EMBL" id="CAJNOO010001500">
    <property type="protein sequence ID" value="CAF1162499.1"/>
    <property type="molecule type" value="Genomic_DNA"/>
</dbReference>
<dbReference type="EMBL" id="CAJNOT010000957">
    <property type="protein sequence ID" value="CAF1116976.1"/>
    <property type="molecule type" value="Genomic_DNA"/>
</dbReference>
<evidence type="ECO:0000313" key="19">
    <source>
        <dbReference type="EMBL" id="CAF3711703.1"/>
    </source>
</evidence>
<name>A0A815BTH5_9BILA</name>
<keyword evidence="4" id="KW-0378">Hydrolase</keyword>
<dbReference type="CDD" id="cd01011">
    <property type="entry name" value="nicotinamidase"/>
    <property type="match status" value="1"/>
</dbReference>
<sequence length="417" mass="47553">MRPFLLVFARRFVIPCGALVSSTLAVSLSNVNEQEHHSILKSIRRTFSDILMGGKEASMSPPPYDYDPFDSLRKNNFSDEEFKRCFRYFDSQKQGFWTREDFRRFLNGLFSNKKRPYCILSDLIEQYFRETDFNQDQKIDFDEFFSAWKNTITCAVKPISALVIVDVQNDFISGSLALHSCPANHQGEEVVPVINRVIRDVNFAVVAYTYDWHPLNHISFFENRHLRKTSPESPISADKANILDTVIFVGSSAVNGGVEQVLWPAHCIQKTPGADLHRDLIRVDNAIHVYKGTNPEIDSYSAFWDNKKLSKTSLDDQLKERFVTDVYVVGLATDVCVASTAMHAVENNYRTVLIEDACRGVNEKEIEVKRTKLNENGSIFVDSNVVPGMVSGEDRRPEVARAMFVENLKTIGRYNPH</sequence>
<dbReference type="EMBL" id="CAJNOU010001944">
    <property type="protein sequence ID" value="CAF1272605.1"/>
    <property type="molecule type" value="Genomic_DNA"/>
</dbReference>
<dbReference type="Pfam" id="PF13499">
    <property type="entry name" value="EF-hand_7"/>
    <property type="match status" value="1"/>
</dbReference>
<evidence type="ECO:0000313" key="15">
    <source>
        <dbReference type="EMBL" id="CAF1272605.1"/>
    </source>
</evidence>
<comment type="similarity">
    <text evidence="1">Belongs to the isochorismatase family.</text>
</comment>
<dbReference type="Proteomes" id="UP000663870">
    <property type="component" value="Unassembled WGS sequence"/>
</dbReference>
<dbReference type="GO" id="GO:0019363">
    <property type="term" value="P:pyridine nucleotide biosynthetic process"/>
    <property type="evidence" value="ECO:0007669"/>
    <property type="project" value="UniProtKB-KW"/>
</dbReference>
<dbReference type="InterPro" id="IPR018247">
    <property type="entry name" value="EF_Hand_1_Ca_BS"/>
</dbReference>
<keyword evidence="5" id="KW-0106">Calcium</keyword>
<dbReference type="EMBL" id="CAJOBE010001068">
    <property type="protein sequence ID" value="CAF3711703.1"/>
    <property type="molecule type" value="Genomic_DNA"/>
</dbReference>
<dbReference type="SUPFAM" id="SSF47473">
    <property type="entry name" value="EF-hand"/>
    <property type="match status" value="1"/>
</dbReference>
<dbReference type="Pfam" id="PF00857">
    <property type="entry name" value="Isochorismatase"/>
    <property type="match status" value="1"/>
</dbReference>
<dbReference type="CDD" id="cd00051">
    <property type="entry name" value="EFh"/>
    <property type="match status" value="1"/>
</dbReference>
<evidence type="ECO:0000313" key="20">
    <source>
        <dbReference type="Proteomes" id="UP000663870"/>
    </source>
</evidence>
<protein>
    <recommendedName>
        <fullName evidence="7">nicotinamidase</fullName>
        <ecNumber evidence="7">3.5.1.19</ecNumber>
    </recommendedName>
    <alternativeName>
        <fullName evidence="8">Nicotinamide deamidase</fullName>
    </alternativeName>
</protein>
<dbReference type="Proteomes" id="UP000663823">
    <property type="component" value="Unassembled WGS sequence"/>
</dbReference>
<dbReference type="Gene3D" id="3.40.50.850">
    <property type="entry name" value="Isochorismatase-like"/>
    <property type="match status" value="1"/>
</dbReference>
<evidence type="ECO:0000256" key="1">
    <source>
        <dbReference type="ARBA" id="ARBA00006336"/>
    </source>
</evidence>
<dbReference type="Proteomes" id="UP000663889">
    <property type="component" value="Unassembled WGS sequence"/>
</dbReference>
<evidence type="ECO:0000256" key="5">
    <source>
        <dbReference type="ARBA" id="ARBA00022837"/>
    </source>
</evidence>
<evidence type="ECO:0000313" key="11">
    <source>
        <dbReference type="EMBL" id="CAF0773128.1"/>
    </source>
</evidence>
<evidence type="ECO:0000313" key="14">
    <source>
        <dbReference type="EMBL" id="CAF1269100.1"/>
    </source>
</evidence>
<organism evidence="16 20">
    <name type="scientific">Rotaria sordida</name>
    <dbReference type="NCBI Taxonomy" id="392033"/>
    <lineage>
        <taxon>Eukaryota</taxon>
        <taxon>Metazoa</taxon>
        <taxon>Spiralia</taxon>
        <taxon>Gnathifera</taxon>
        <taxon>Rotifera</taxon>
        <taxon>Eurotatoria</taxon>
        <taxon>Bdelloidea</taxon>
        <taxon>Philodinida</taxon>
        <taxon>Philodinidae</taxon>
        <taxon>Rotaria</taxon>
    </lineage>
</organism>
<feature type="signal peptide" evidence="9">
    <location>
        <begin position="1"/>
        <end position="18"/>
    </location>
</feature>
<evidence type="ECO:0000259" key="10">
    <source>
        <dbReference type="PROSITE" id="PS50222"/>
    </source>
</evidence>
<accession>A0A815BTH5</accession>
<evidence type="ECO:0000256" key="6">
    <source>
        <dbReference type="ARBA" id="ARBA00037900"/>
    </source>
</evidence>
<gene>
    <name evidence="19" type="ORF">FNK824_LOCUS9868</name>
    <name evidence="17" type="ORF">JBS370_LOCUS7055</name>
    <name evidence="14" type="ORF">JXQ802_LOCUS27890</name>
    <name evidence="16" type="ORF">JXQ802_LOCUS28152</name>
    <name evidence="18" type="ORF">OTI717_LOCUS12120</name>
    <name evidence="11" type="ORF">PYM288_LOCUS3220</name>
    <name evidence="13" type="ORF">RFH988_LOCUS22515</name>
    <name evidence="15" type="ORF">SEV965_LOCUS24832</name>
    <name evidence="12" type="ORF">ZHD862_LOCUS18423</name>
</gene>
<evidence type="ECO:0000313" key="12">
    <source>
        <dbReference type="EMBL" id="CAF1116976.1"/>
    </source>
</evidence>
<evidence type="ECO:0000313" key="16">
    <source>
        <dbReference type="EMBL" id="CAF1274271.1"/>
    </source>
</evidence>
<dbReference type="Gene3D" id="1.10.238.10">
    <property type="entry name" value="EF-hand"/>
    <property type="match status" value="1"/>
</dbReference>
<keyword evidence="20" id="KW-1185">Reference proteome</keyword>
<dbReference type="PANTHER" id="PTHR11080:SF2">
    <property type="entry name" value="LD05707P"/>
    <property type="match status" value="1"/>
</dbReference>
<keyword evidence="9" id="KW-0732">Signal</keyword>
<evidence type="ECO:0000256" key="7">
    <source>
        <dbReference type="ARBA" id="ARBA00039017"/>
    </source>
</evidence>
<keyword evidence="3" id="KW-0479">Metal-binding</keyword>
<dbReference type="InterPro" id="IPR000868">
    <property type="entry name" value="Isochorismatase-like_dom"/>
</dbReference>
<dbReference type="AlphaFoldDB" id="A0A815BTH5"/>
<dbReference type="Proteomes" id="UP000663854">
    <property type="component" value="Unassembled WGS sequence"/>
</dbReference>
<evidence type="ECO:0000256" key="9">
    <source>
        <dbReference type="SAM" id="SignalP"/>
    </source>
</evidence>
<dbReference type="InterPro" id="IPR002048">
    <property type="entry name" value="EF_hand_dom"/>
</dbReference>
<dbReference type="OrthoDB" id="167809at2759"/>
<dbReference type="GO" id="GO:0008936">
    <property type="term" value="F:nicotinamidase activity"/>
    <property type="evidence" value="ECO:0007669"/>
    <property type="project" value="UniProtKB-EC"/>
</dbReference>
<dbReference type="InterPro" id="IPR011992">
    <property type="entry name" value="EF-hand-dom_pair"/>
</dbReference>
<feature type="domain" description="EF-hand" evidence="10">
    <location>
        <begin position="119"/>
        <end position="154"/>
    </location>
</feature>
<feature type="chain" id="PRO_5036226992" description="nicotinamidase" evidence="9">
    <location>
        <begin position="19"/>
        <end position="417"/>
    </location>
</feature>
<dbReference type="PROSITE" id="PS50222">
    <property type="entry name" value="EF_HAND_2"/>
    <property type="match status" value="2"/>
</dbReference>
<dbReference type="SMART" id="SM00054">
    <property type="entry name" value="EFh"/>
    <property type="match status" value="2"/>
</dbReference>
<evidence type="ECO:0000256" key="3">
    <source>
        <dbReference type="ARBA" id="ARBA00022723"/>
    </source>
</evidence>
<dbReference type="EMBL" id="CAJNOL010001045">
    <property type="protein sequence ID" value="CAF1274271.1"/>
    <property type="molecule type" value="Genomic_DNA"/>
</dbReference>
<evidence type="ECO:0000313" key="17">
    <source>
        <dbReference type="EMBL" id="CAF3663392.1"/>
    </source>
</evidence>
<evidence type="ECO:0000313" key="13">
    <source>
        <dbReference type="EMBL" id="CAF1162499.1"/>
    </source>
</evidence>